<keyword evidence="7 11" id="KW-0472">Membrane</keyword>
<dbReference type="PANTHER" id="PTHR28259:SF1">
    <property type="entry name" value="FLUORIDE EXPORT PROTEIN 1-RELATED"/>
    <property type="match status" value="1"/>
</dbReference>
<feature type="binding site" evidence="11">
    <location>
        <position position="78"/>
    </location>
    <ligand>
        <name>Na(+)</name>
        <dbReference type="ChEBI" id="CHEBI:29101"/>
        <note>structural</note>
    </ligand>
</feature>
<dbReference type="NCBIfam" id="TIGR00494">
    <property type="entry name" value="crcB"/>
    <property type="match status" value="1"/>
</dbReference>
<keyword evidence="5 11" id="KW-1133">Transmembrane helix</keyword>
<feature type="transmembrane region" description="Helical" evidence="11">
    <location>
        <begin position="97"/>
        <end position="121"/>
    </location>
</feature>
<proteinExistence type="inferred from homology"/>
<keyword evidence="8 11" id="KW-0407">Ion channel</keyword>
<dbReference type="PANTHER" id="PTHR28259">
    <property type="entry name" value="FLUORIDE EXPORT PROTEIN 1-RELATED"/>
    <property type="match status" value="1"/>
</dbReference>
<accession>A0A1U7CVK3</accession>
<evidence type="ECO:0000256" key="10">
    <source>
        <dbReference type="ARBA" id="ARBA00035585"/>
    </source>
</evidence>
<evidence type="ECO:0000256" key="9">
    <source>
        <dbReference type="ARBA" id="ARBA00035120"/>
    </source>
</evidence>
<dbReference type="GO" id="GO:0005886">
    <property type="term" value="C:plasma membrane"/>
    <property type="evidence" value="ECO:0007669"/>
    <property type="project" value="UniProtKB-SubCell"/>
</dbReference>
<comment type="catalytic activity">
    <reaction evidence="10">
        <text>fluoride(in) = fluoride(out)</text>
        <dbReference type="Rhea" id="RHEA:76159"/>
        <dbReference type="ChEBI" id="CHEBI:17051"/>
    </reaction>
    <physiologicalReaction direction="left-to-right" evidence="10">
        <dbReference type="Rhea" id="RHEA:76160"/>
    </physiologicalReaction>
</comment>
<name>A0A1U7CVK3_9BACT</name>
<feature type="transmembrane region" description="Helical" evidence="11">
    <location>
        <begin position="67"/>
        <end position="85"/>
    </location>
</feature>
<evidence type="ECO:0000256" key="7">
    <source>
        <dbReference type="ARBA" id="ARBA00023136"/>
    </source>
</evidence>
<keyword evidence="3" id="KW-0997">Cell inner membrane</keyword>
<dbReference type="Proteomes" id="UP000186309">
    <property type="component" value="Chromosome"/>
</dbReference>
<dbReference type="OrthoDB" id="9815830at2"/>
<reference evidence="13" key="1">
    <citation type="submission" date="2016-12" db="EMBL/GenBank/DDBJ databases">
        <title>Comparative genomics of four Isosphaeraceae planctomycetes: a common pool of plasmids and glycoside hydrolase genes.</title>
        <authorList>
            <person name="Ivanova A."/>
        </authorList>
    </citation>
    <scope>NUCLEOTIDE SEQUENCE [LARGE SCALE GENOMIC DNA]</scope>
    <source>
        <strain evidence="13">PX4</strain>
    </source>
</reference>
<dbReference type="STRING" id="1387353.BSF38_04532"/>
<gene>
    <name evidence="11 12" type="primary">crcB</name>
    <name evidence="11" type="synonym">fluC</name>
    <name evidence="12" type="ORF">BSF38_04532</name>
</gene>
<feature type="binding site" evidence="11">
    <location>
        <position position="75"/>
    </location>
    <ligand>
        <name>Na(+)</name>
        <dbReference type="ChEBI" id="CHEBI:29101"/>
        <note>structural</note>
    </ligand>
</feature>
<evidence type="ECO:0000256" key="2">
    <source>
        <dbReference type="ARBA" id="ARBA00022475"/>
    </source>
</evidence>
<evidence type="ECO:0000256" key="5">
    <source>
        <dbReference type="ARBA" id="ARBA00022989"/>
    </source>
</evidence>
<evidence type="ECO:0000256" key="8">
    <source>
        <dbReference type="ARBA" id="ARBA00023303"/>
    </source>
</evidence>
<feature type="transmembrane region" description="Helical" evidence="11">
    <location>
        <begin position="7"/>
        <end position="24"/>
    </location>
</feature>
<dbReference type="InterPro" id="IPR003691">
    <property type="entry name" value="FluC"/>
</dbReference>
<feature type="transmembrane region" description="Helical" evidence="11">
    <location>
        <begin position="36"/>
        <end position="60"/>
    </location>
</feature>
<evidence type="ECO:0000256" key="4">
    <source>
        <dbReference type="ARBA" id="ARBA00022692"/>
    </source>
</evidence>
<evidence type="ECO:0000256" key="6">
    <source>
        <dbReference type="ARBA" id="ARBA00023065"/>
    </source>
</evidence>
<evidence type="ECO:0000256" key="11">
    <source>
        <dbReference type="HAMAP-Rule" id="MF_00454"/>
    </source>
</evidence>
<dbReference type="GO" id="GO:0046872">
    <property type="term" value="F:metal ion binding"/>
    <property type="evidence" value="ECO:0007669"/>
    <property type="project" value="UniProtKB-KW"/>
</dbReference>
<keyword evidence="11" id="KW-0813">Transport</keyword>
<keyword evidence="11" id="KW-0479">Metal-binding</keyword>
<evidence type="ECO:0000313" key="13">
    <source>
        <dbReference type="Proteomes" id="UP000186309"/>
    </source>
</evidence>
<keyword evidence="2 11" id="KW-1003">Cell membrane</keyword>
<comment type="activity regulation">
    <text evidence="11">Na(+) is not transported, but it plays an essential structural role and its presence is essential for fluoride channel function.</text>
</comment>
<dbReference type="RefSeq" id="WP_076349394.1">
    <property type="nucleotide sequence ID" value="NZ_CP019082.1"/>
</dbReference>
<dbReference type="AlphaFoldDB" id="A0A1U7CVK3"/>
<protein>
    <recommendedName>
        <fullName evidence="11">Fluoride-specific ion channel FluC</fullName>
    </recommendedName>
</protein>
<evidence type="ECO:0000313" key="12">
    <source>
        <dbReference type="EMBL" id="APW62974.1"/>
    </source>
</evidence>
<dbReference type="GO" id="GO:0140114">
    <property type="term" value="P:cellular detoxification of fluoride"/>
    <property type="evidence" value="ECO:0007669"/>
    <property type="project" value="UniProtKB-UniRule"/>
</dbReference>
<organism evidence="12 13">
    <name type="scientific">Paludisphaera borealis</name>
    <dbReference type="NCBI Taxonomy" id="1387353"/>
    <lineage>
        <taxon>Bacteria</taxon>
        <taxon>Pseudomonadati</taxon>
        <taxon>Planctomycetota</taxon>
        <taxon>Planctomycetia</taxon>
        <taxon>Isosphaerales</taxon>
        <taxon>Isosphaeraceae</taxon>
        <taxon>Paludisphaera</taxon>
    </lineage>
</organism>
<dbReference type="KEGG" id="pbor:BSF38_04532"/>
<keyword evidence="4 11" id="KW-0812">Transmembrane</keyword>
<sequence>MEVWTRVISLSIGGVLGVNARYWLGVWMSRWTAAPWATFTINMSGSFAIGFLSMTLARWLPHPHVRLLILTGFLGGYTTFSTWAFESAVLWDRGEKNLALVNLFGSLVVGMAAALAGMALARDVVIPARERAAVAERPSTIEAAPSKERP</sequence>
<keyword evidence="6 11" id="KW-0406">Ion transport</keyword>
<evidence type="ECO:0000256" key="3">
    <source>
        <dbReference type="ARBA" id="ARBA00022519"/>
    </source>
</evidence>
<comment type="similarity">
    <text evidence="9 11">Belongs to the fluoride channel Fluc/FEX (TC 1.A.43) family.</text>
</comment>
<evidence type="ECO:0000256" key="1">
    <source>
        <dbReference type="ARBA" id="ARBA00004651"/>
    </source>
</evidence>
<dbReference type="GO" id="GO:0062054">
    <property type="term" value="F:fluoride channel activity"/>
    <property type="evidence" value="ECO:0007669"/>
    <property type="project" value="UniProtKB-UniRule"/>
</dbReference>
<comment type="subcellular location">
    <subcellularLocation>
        <location evidence="1 11">Cell membrane</location>
        <topology evidence="1 11">Multi-pass membrane protein</topology>
    </subcellularLocation>
</comment>
<dbReference type="Pfam" id="PF02537">
    <property type="entry name" value="CRCB"/>
    <property type="match status" value="1"/>
</dbReference>
<dbReference type="EMBL" id="CP019082">
    <property type="protein sequence ID" value="APW62974.1"/>
    <property type="molecule type" value="Genomic_DNA"/>
</dbReference>
<keyword evidence="13" id="KW-1185">Reference proteome</keyword>
<dbReference type="HAMAP" id="MF_00454">
    <property type="entry name" value="FluC"/>
    <property type="match status" value="1"/>
</dbReference>
<keyword evidence="11" id="KW-0915">Sodium</keyword>
<comment type="function">
    <text evidence="11">Fluoride-specific ion channel. Important for reducing fluoride concentration in the cell, thus reducing its toxicity.</text>
</comment>